<accession>A0A7C9HD71</accession>
<name>A0A7C9HD71_9RHOB</name>
<dbReference type="InterPro" id="IPR009056">
    <property type="entry name" value="Cyt_c-like_dom"/>
</dbReference>
<gene>
    <name evidence="7" type="ORF">FH759_12845</name>
</gene>
<keyword evidence="2 4" id="KW-0479">Metal-binding</keyword>
<reference evidence="7 8" key="1">
    <citation type="submission" date="2019-06" db="EMBL/GenBank/DDBJ databases">
        <title>Enrichment of Autotrophic Halophilic Microorganisms from Red Sea Brine Pool Using Microbial Electrosynthesis System.</title>
        <authorList>
            <person name="Alqahtani M.F."/>
            <person name="Bajracharya S."/>
            <person name="Katuri K.P."/>
            <person name="Ali M."/>
            <person name="Saikaly P.E."/>
        </authorList>
    </citation>
    <scope>NUCLEOTIDE SEQUENCE [LARGE SCALE GENOMIC DNA]</scope>
    <source>
        <strain evidence="7">MES6</strain>
    </source>
</reference>
<keyword evidence="3 4" id="KW-0408">Iron</keyword>
<dbReference type="PANTHER" id="PTHR35008">
    <property type="entry name" value="BLL4482 PROTEIN-RELATED"/>
    <property type="match status" value="1"/>
</dbReference>
<sequence length="238" mass="25553">MKIRLPKEIGRVAAVAAVMGMAASTMAIAADEGSIARGGRLYDKWYKEIDDKAPGESHKLYPTDATYAEKPGSNWRCKECHGWDGMGADGAYSSGKHFTGIKGINGMKGADPAAVVAILTDDAHGYGDYLYDEELQDLANFVVEGQSNYADYIEDGKIIGDAARGGQVYRTVCTNCHGADGKLPKDMPMLGSLTGNPWEVMHKVLNGQPKEVMPALRALDHQIAADVVAYIDAELPAE</sequence>
<dbReference type="PANTHER" id="PTHR35008:SF9">
    <property type="entry name" value="CYTOCHROME C DOMAIN-CONTAINING PROTEIN"/>
    <property type="match status" value="1"/>
</dbReference>
<dbReference type="Gene3D" id="1.10.760.10">
    <property type="entry name" value="Cytochrome c-like domain"/>
    <property type="match status" value="1"/>
</dbReference>
<feature type="domain" description="Cytochrome c" evidence="6">
    <location>
        <begin position="160"/>
        <end position="235"/>
    </location>
</feature>
<evidence type="ECO:0000259" key="6">
    <source>
        <dbReference type="PROSITE" id="PS51007"/>
    </source>
</evidence>
<keyword evidence="5" id="KW-0732">Signal</keyword>
<evidence type="ECO:0000256" key="4">
    <source>
        <dbReference type="PROSITE-ProRule" id="PRU00433"/>
    </source>
</evidence>
<dbReference type="RefSeq" id="WP_273250370.1">
    <property type="nucleotide sequence ID" value="NZ_VENJ01000019.1"/>
</dbReference>
<evidence type="ECO:0000256" key="1">
    <source>
        <dbReference type="ARBA" id="ARBA00022617"/>
    </source>
</evidence>
<keyword evidence="1 4" id="KW-0349">Heme</keyword>
<feature type="signal peptide" evidence="5">
    <location>
        <begin position="1"/>
        <end position="29"/>
    </location>
</feature>
<proteinExistence type="predicted"/>
<protein>
    <recommendedName>
        <fullName evidence="6">Cytochrome c domain-containing protein</fullName>
    </recommendedName>
</protein>
<dbReference type="SUPFAM" id="SSF46626">
    <property type="entry name" value="Cytochrome c"/>
    <property type="match status" value="2"/>
</dbReference>
<evidence type="ECO:0000256" key="5">
    <source>
        <dbReference type="SAM" id="SignalP"/>
    </source>
</evidence>
<evidence type="ECO:0000313" key="7">
    <source>
        <dbReference type="EMBL" id="MTJ05567.1"/>
    </source>
</evidence>
<dbReference type="InterPro" id="IPR051459">
    <property type="entry name" value="Cytochrome_c-type_DH"/>
</dbReference>
<comment type="caution">
    <text evidence="7">The sequence shown here is derived from an EMBL/GenBank/DDBJ whole genome shotgun (WGS) entry which is preliminary data.</text>
</comment>
<dbReference type="PROSITE" id="PS51007">
    <property type="entry name" value="CYTC"/>
    <property type="match status" value="2"/>
</dbReference>
<evidence type="ECO:0000313" key="8">
    <source>
        <dbReference type="Proteomes" id="UP000483078"/>
    </source>
</evidence>
<dbReference type="EMBL" id="VENJ01000019">
    <property type="protein sequence ID" value="MTJ05567.1"/>
    <property type="molecule type" value="Genomic_DNA"/>
</dbReference>
<evidence type="ECO:0000256" key="3">
    <source>
        <dbReference type="ARBA" id="ARBA00023004"/>
    </source>
</evidence>
<dbReference type="GO" id="GO:0009055">
    <property type="term" value="F:electron transfer activity"/>
    <property type="evidence" value="ECO:0007669"/>
    <property type="project" value="InterPro"/>
</dbReference>
<dbReference type="InterPro" id="IPR036909">
    <property type="entry name" value="Cyt_c-like_dom_sf"/>
</dbReference>
<feature type="chain" id="PRO_5028909220" description="Cytochrome c domain-containing protein" evidence="5">
    <location>
        <begin position="30"/>
        <end position="238"/>
    </location>
</feature>
<dbReference type="AlphaFoldDB" id="A0A7C9HD71"/>
<evidence type="ECO:0000256" key="2">
    <source>
        <dbReference type="ARBA" id="ARBA00022723"/>
    </source>
</evidence>
<organism evidence="7 8">
    <name type="scientific">Sediminimonas qiaohouensis</name>
    <dbReference type="NCBI Taxonomy" id="552061"/>
    <lineage>
        <taxon>Bacteria</taxon>
        <taxon>Pseudomonadati</taxon>
        <taxon>Pseudomonadota</taxon>
        <taxon>Alphaproteobacteria</taxon>
        <taxon>Rhodobacterales</taxon>
        <taxon>Roseobacteraceae</taxon>
        <taxon>Sediminimonas</taxon>
    </lineage>
</organism>
<dbReference type="Proteomes" id="UP000483078">
    <property type="component" value="Unassembled WGS sequence"/>
</dbReference>
<feature type="domain" description="Cytochrome c" evidence="6">
    <location>
        <begin position="33"/>
        <end position="146"/>
    </location>
</feature>
<dbReference type="GO" id="GO:0046872">
    <property type="term" value="F:metal ion binding"/>
    <property type="evidence" value="ECO:0007669"/>
    <property type="project" value="UniProtKB-KW"/>
</dbReference>
<dbReference type="Pfam" id="PF13442">
    <property type="entry name" value="Cytochrome_CBB3"/>
    <property type="match status" value="1"/>
</dbReference>
<dbReference type="GO" id="GO:0020037">
    <property type="term" value="F:heme binding"/>
    <property type="evidence" value="ECO:0007669"/>
    <property type="project" value="InterPro"/>
</dbReference>